<evidence type="ECO:0000256" key="1">
    <source>
        <dbReference type="ARBA" id="ARBA00010641"/>
    </source>
</evidence>
<comment type="caution">
    <text evidence="8">The sequence shown here is derived from an EMBL/GenBank/DDBJ whole genome shotgun (WGS) entry which is preliminary data.</text>
</comment>
<dbReference type="AlphaFoldDB" id="A0A9D2JRP3"/>
<dbReference type="CDD" id="cd06171">
    <property type="entry name" value="Sigma70_r4"/>
    <property type="match status" value="1"/>
</dbReference>
<reference evidence="8" key="1">
    <citation type="journal article" date="2021" name="PeerJ">
        <title>Extensive microbial diversity within the chicken gut microbiome revealed by metagenomics and culture.</title>
        <authorList>
            <person name="Gilroy R."/>
            <person name="Ravi A."/>
            <person name="Getino M."/>
            <person name="Pursley I."/>
            <person name="Horton D.L."/>
            <person name="Alikhan N.F."/>
            <person name="Baker D."/>
            <person name="Gharbi K."/>
            <person name="Hall N."/>
            <person name="Watson M."/>
            <person name="Adriaenssens E.M."/>
            <person name="Foster-Nyarko E."/>
            <person name="Jarju S."/>
            <person name="Secka A."/>
            <person name="Antonio M."/>
            <person name="Oren A."/>
            <person name="Chaudhuri R.R."/>
            <person name="La Ragione R."/>
            <person name="Hildebrand F."/>
            <person name="Pallen M.J."/>
        </authorList>
    </citation>
    <scope>NUCLEOTIDE SEQUENCE</scope>
    <source>
        <strain evidence="8">1068</strain>
    </source>
</reference>
<dbReference type="GO" id="GO:0003677">
    <property type="term" value="F:DNA binding"/>
    <property type="evidence" value="ECO:0007669"/>
    <property type="project" value="UniProtKB-KW"/>
</dbReference>
<name>A0A9D2JRP3_9FIRM</name>
<evidence type="ECO:0000313" key="9">
    <source>
        <dbReference type="Proteomes" id="UP000824056"/>
    </source>
</evidence>
<dbReference type="Gene3D" id="1.10.10.10">
    <property type="entry name" value="Winged helix-like DNA-binding domain superfamily/Winged helix DNA-binding domain"/>
    <property type="match status" value="1"/>
</dbReference>
<evidence type="ECO:0000259" key="6">
    <source>
        <dbReference type="Pfam" id="PF04542"/>
    </source>
</evidence>
<dbReference type="InterPro" id="IPR036388">
    <property type="entry name" value="WH-like_DNA-bd_sf"/>
</dbReference>
<dbReference type="InterPro" id="IPR014284">
    <property type="entry name" value="RNA_pol_sigma-70_dom"/>
</dbReference>
<reference evidence="8" key="2">
    <citation type="submission" date="2021-04" db="EMBL/GenBank/DDBJ databases">
        <authorList>
            <person name="Gilroy R."/>
        </authorList>
    </citation>
    <scope>NUCLEOTIDE SEQUENCE</scope>
    <source>
        <strain evidence="8">1068</strain>
    </source>
</reference>
<dbReference type="InterPro" id="IPR013324">
    <property type="entry name" value="RNA_pol_sigma_r3/r4-like"/>
</dbReference>
<evidence type="ECO:0000259" key="7">
    <source>
        <dbReference type="Pfam" id="PF04545"/>
    </source>
</evidence>
<dbReference type="Pfam" id="PF04542">
    <property type="entry name" value="Sigma70_r2"/>
    <property type="match status" value="1"/>
</dbReference>
<sequence>MKVEEHYEKLYRYCYFHIRDPVSAEDLTQEVFLRYFHRNPDLDKGKELAYLYAIARNLCTDYFRRKQEEPFWQEPFHNPMEAVEEQADLGEAVKLLDRESQELLLLRYGEDYSAKETGKILGISRFAVYRRERAAIGKLKEILEGRGSFEQKE</sequence>
<feature type="domain" description="RNA polymerase sigma-70 region 4" evidence="7">
    <location>
        <begin position="95"/>
        <end position="141"/>
    </location>
</feature>
<dbReference type="InterPro" id="IPR013325">
    <property type="entry name" value="RNA_pol_sigma_r2"/>
</dbReference>
<keyword evidence="5" id="KW-0804">Transcription</keyword>
<keyword evidence="4" id="KW-0238">DNA-binding</keyword>
<dbReference type="EMBL" id="DXBG01000105">
    <property type="protein sequence ID" value="HIZ65120.1"/>
    <property type="molecule type" value="Genomic_DNA"/>
</dbReference>
<proteinExistence type="inferred from homology"/>
<dbReference type="Gene3D" id="1.10.1740.10">
    <property type="match status" value="1"/>
</dbReference>
<dbReference type="SUPFAM" id="SSF88946">
    <property type="entry name" value="Sigma2 domain of RNA polymerase sigma factors"/>
    <property type="match status" value="1"/>
</dbReference>
<feature type="domain" description="RNA polymerase sigma-70 region 2" evidence="6">
    <location>
        <begin position="3"/>
        <end position="67"/>
    </location>
</feature>
<dbReference type="Pfam" id="PF04545">
    <property type="entry name" value="Sigma70_r4"/>
    <property type="match status" value="1"/>
</dbReference>
<gene>
    <name evidence="8" type="ORF">H9809_04340</name>
</gene>
<dbReference type="PANTHER" id="PTHR43133:SF8">
    <property type="entry name" value="RNA POLYMERASE SIGMA FACTOR HI_1459-RELATED"/>
    <property type="match status" value="1"/>
</dbReference>
<dbReference type="GO" id="GO:0006352">
    <property type="term" value="P:DNA-templated transcription initiation"/>
    <property type="evidence" value="ECO:0007669"/>
    <property type="project" value="InterPro"/>
</dbReference>
<comment type="similarity">
    <text evidence="1">Belongs to the sigma-70 factor family. ECF subfamily.</text>
</comment>
<evidence type="ECO:0000256" key="2">
    <source>
        <dbReference type="ARBA" id="ARBA00023015"/>
    </source>
</evidence>
<evidence type="ECO:0000256" key="3">
    <source>
        <dbReference type="ARBA" id="ARBA00023082"/>
    </source>
</evidence>
<dbReference type="InterPro" id="IPR007630">
    <property type="entry name" value="RNA_pol_sigma70_r4"/>
</dbReference>
<dbReference type="InterPro" id="IPR007627">
    <property type="entry name" value="RNA_pol_sigma70_r2"/>
</dbReference>
<organism evidence="8 9">
    <name type="scientific">Candidatus Blautia pullicola</name>
    <dbReference type="NCBI Taxonomy" id="2838498"/>
    <lineage>
        <taxon>Bacteria</taxon>
        <taxon>Bacillati</taxon>
        <taxon>Bacillota</taxon>
        <taxon>Clostridia</taxon>
        <taxon>Lachnospirales</taxon>
        <taxon>Lachnospiraceae</taxon>
        <taxon>Blautia</taxon>
    </lineage>
</organism>
<evidence type="ECO:0000256" key="5">
    <source>
        <dbReference type="ARBA" id="ARBA00023163"/>
    </source>
</evidence>
<dbReference type="PANTHER" id="PTHR43133">
    <property type="entry name" value="RNA POLYMERASE ECF-TYPE SIGMA FACTO"/>
    <property type="match status" value="1"/>
</dbReference>
<keyword evidence="3" id="KW-0731">Sigma factor</keyword>
<dbReference type="GO" id="GO:0016987">
    <property type="term" value="F:sigma factor activity"/>
    <property type="evidence" value="ECO:0007669"/>
    <property type="project" value="UniProtKB-KW"/>
</dbReference>
<dbReference type="SUPFAM" id="SSF88659">
    <property type="entry name" value="Sigma3 and sigma4 domains of RNA polymerase sigma factors"/>
    <property type="match status" value="1"/>
</dbReference>
<keyword evidence="2" id="KW-0805">Transcription regulation</keyword>
<evidence type="ECO:0000313" key="8">
    <source>
        <dbReference type="EMBL" id="HIZ65120.1"/>
    </source>
</evidence>
<protein>
    <submittedName>
        <fullName evidence="8">RNA polymerase sigma factor</fullName>
    </submittedName>
</protein>
<dbReference type="NCBIfam" id="TIGR02937">
    <property type="entry name" value="sigma70-ECF"/>
    <property type="match status" value="1"/>
</dbReference>
<evidence type="ECO:0000256" key="4">
    <source>
        <dbReference type="ARBA" id="ARBA00023125"/>
    </source>
</evidence>
<dbReference type="InterPro" id="IPR039425">
    <property type="entry name" value="RNA_pol_sigma-70-like"/>
</dbReference>
<dbReference type="Proteomes" id="UP000824056">
    <property type="component" value="Unassembled WGS sequence"/>
</dbReference>
<accession>A0A9D2JRP3</accession>